<dbReference type="InterPro" id="IPR010985">
    <property type="entry name" value="Ribbon_hlx_hlx"/>
</dbReference>
<dbReference type="Proteomes" id="UP001229486">
    <property type="component" value="Unassembled WGS sequence"/>
</dbReference>
<dbReference type="Gene3D" id="1.10.1220.10">
    <property type="entry name" value="Met repressor-like"/>
    <property type="match status" value="1"/>
</dbReference>
<dbReference type="AlphaFoldDB" id="A0AB73INZ1"/>
<comment type="caution">
    <text evidence="2">The sequence shown here is derived from an EMBL/GenBank/DDBJ whole genome shotgun (WGS) entry which is preliminary data.</text>
</comment>
<dbReference type="GO" id="GO:0006355">
    <property type="term" value="P:regulation of DNA-templated transcription"/>
    <property type="evidence" value="ECO:0007669"/>
    <property type="project" value="InterPro"/>
</dbReference>
<accession>A0AB73INZ1</accession>
<dbReference type="EMBL" id="JAURTK010000027">
    <property type="protein sequence ID" value="MDP9651691.1"/>
    <property type="molecule type" value="Genomic_DNA"/>
</dbReference>
<name>A0AB73INZ1_9BURK</name>
<gene>
    <name evidence="2" type="ORF">J2793_007166</name>
</gene>
<dbReference type="SUPFAM" id="SSF47598">
    <property type="entry name" value="Ribbon-helix-helix"/>
    <property type="match status" value="1"/>
</dbReference>
<reference evidence="2" key="1">
    <citation type="submission" date="2023-07" db="EMBL/GenBank/DDBJ databases">
        <title>Sorghum-associated microbial communities from plants grown in Nebraska, USA.</title>
        <authorList>
            <person name="Schachtman D."/>
        </authorList>
    </citation>
    <scope>NUCLEOTIDE SEQUENCE</scope>
    <source>
        <strain evidence="2">DS1061</strain>
    </source>
</reference>
<dbReference type="GO" id="GO:0003677">
    <property type="term" value="F:DNA binding"/>
    <property type="evidence" value="ECO:0007669"/>
    <property type="project" value="InterPro"/>
</dbReference>
<dbReference type="Pfam" id="PF03869">
    <property type="entry name" value="Arc"/>
    <property type="match status" value="1"/>
</dbReference>
<feature type="domain" description="Arc-like DNA binding" evidence="1">
    <location>
        <begin position="11"/>
        <end position="46"/>
    </location>
</feature>
<evidence type="ECO:0000259" key="1">
    <source>
        <dbReference type="Pfam" id="PF03869"/>
    </source>
</evidence>
<evidence type="ECO:0000313" key="3">
    <source>
        <dbReference type="Proteomes" id="UP001229486"/>
    </source>
</evidence>
<sequence length="152" mass="16992">MAKQDDYTKTALRLPRELHQKLLDAASARGHSLNTEMVYRLDRSFDPTGNDDQSLENSLTLKMMRDALVDIARNANVHEDATRAMGRDLSALCREALPIVENEVDLRDLMLKLGDVGTAMQADDLADAQGRLRALLYRALEYAHRSLPPEGS</sequence>
<organism evidence="2 3">
    <name type="scientific">Paraburkholderia caledonica</name>
    <dbReference type="NCBI Taxonomy" id="134536"/>
    <lineage>
        <taxon>Bacteria</taxon>
        <taxon>Pseudomonadati</taxon>
        <taxon>Pseudomonadota</taxon>
        <taxon>Betaproteobacteria</taxon>
        <taxon>Burkholderiales</taxon>
        <taxon>Burkholderiaceae</taxon>
        <taxon>Paraburkholderia</taxon>
    </lineage>
</organism>
<dbReference type="InterPro" id="IPR013321">
    <property type="entry name" value="Arc_rbn_hlx_hlx"/>
</dbReference>
<evidence type="ECO:0000313" key="2">
    <source>
        <dbReference type="EMBL" id="MDP9651691.1"/>
    </source>
</evidence>
<proteinExistence type="predicted"/>
<dbReference type="RefSeq" id="WP_392396242.1">
    <property type="nucleotide sequence ID" value="NZ_JAURTK010000027.1"/>
</dbReference>
<protein>
    <recommendedName>
        <fullName evidence="1">Arc-like DNA binding domain-containing protein</fullName>
    </recommendedName>
</protein>
<dbReference type="InterPro" id="IPR005569">
    <property type="entry name" value="Arc_DNA-bd_dom"/>
</dbReference>